<name>A0A6J7EE10_9ZZZZ</name>
<evidence type="ECO:0000313" key="1">
    <source>
        <dbReference type="EMBL" id="CAB4881492.1"/>
    </source>
</evidence>
<sequence>MAADIPVAHTPPGGYGATFPEPVLAGCTEPLVEGAPDLRGLWKTLRAERAGSPVPDGDRIYSYMERIEQCGNRIIDMGGGTIADARADGTEANGVHDVSAFDYTTPIHVIASYEAGVFVLRPVGIPGIEVTRRLDGDGHMVWTRPDLGGLTVTLERISDGAGTPHNTFFATRPTT</sequence>
<reference evidence="1" key="1">
    <citation type="submission" date="2020-05" db="EMBL/GenBank/DDBJ databases">
        <authorList>
            <person name="Chiriac C."/>
            <person name="Salcher M."/>
            <person name="Ghai R."/>
            <person name="Kavagutti S V."/>
        </authorList>
    </citation>
    <scope>NUCLEOTIDE SEQUENCE</scope>
</reference>
<proteinExistence type="predicted"/>
<protein>
    <submittedName>
        <fullName evidence="1">Unannotated protein</fullName>
    </submittedName>
</protein>
<organism evidence="1">
    <name type="scientific">freshwater metagenome</name>
    <dbReference type="NCBI Taxonomy" id="449393"/>
    <lineage>
        <taxon>unclassified sequences</taxon>
        <taxon>metagenomes</taxon>
        <taxon>ecological metagenomes</taxon>
    </lineage>
</organism>
<dbReference type="EMBL" id="CAFBLP010000036">
    <property type="protein sequence ID" value="CAB4881492.1"/>
    <property type="molecule type" value="Genomic_DNA"/>
</dbReference>
<accession>A0A6J7EE10</accession>
<gene>
    <name evidence="1" type="ORF">UFOPK3376_01576</name>
</gene>
<dbReference type="AlphaFoldDB" id="A0A6J7EE10"/>